<dbReference type="AlphaFoldDB" id="H1SJ71"/>
<gene>
    <name evidence="1" type="ORF">OR16_42834</name>
</gene>
<dbReference type="EMBL" id="AHJE01000391">
    <property type="protein sequence ID" value="EHP37432.1"/>
    <property type="molecule type" value="Genomic_DNA"/>
</dbReference>
<name>H1SJ71_9BURK</name>
<reference evidence="1 2" key="1">
    <citation type="journal article" date="2012" name="J. Bacteriol.">
        <title>De Novo Genome Project of Cupriavidus basilensis OR16.</title>
        <authorList>
            <person name="Cserhati M."/>
            <person name="Kriszt B."/>
            <person name="Szoboszlay S."/>
            <person name="Toth A."/>
            <person name="Szabo I."/>
            <person name="Tancsics A."/>
            <person name="Nagy I."/>
            <person name="Horvath B."/>
            <person name="Nagy I."/>
            <person name="Kukolya J."/>
        </authorList>
    </citation>
    <scope>NUCLEOTIDE SEQUENCE [LARGE SCALE GENOMIC DNA]</scope>
    <source>
        <strain evidence="1 2">OR16</strain>
    </source>
</reference>
<accession>H1SJ71</accession>
<proteinExistence type="predicted"/>
<evidence type="ECO:0000313" key="2">
    <source>
        <dbReference type="Proteomes" id="UP000005808"/>
    </source>
</evidence>
<evidence type="ECO:0000313" key="1">
    <source>
        <dbReference type="EMBL" id="EHP37432.1"/>
    </source>
</evidence>
<comment type="caution">
    <text evidence="1">The sequence shown here is derived from an EMBL/GenBank/DDBJ whole genome shotgun (WGS) entry which is preliminary data.</text>
</comment>
<protein>
    <submittedName>
        <fullName evidence="1">Uncharacterized protein</fullName>
    </submittedName>
</protein>
<dbReference type="Proteomes" id="UP000005808">
    <property type="component" value="Unassembled WGS sequence"/>
</dbReference>
<dbReference type="PATRIC" id="fig|1127483.3.peg.8381"/>
<organism evidence="1 2">
    <name type="scientific">Cupriavidus basilensis OR16</name>
    <dbReference type="NCBI Taxonomy" id="1127483"/>
    <lineage>
        <taxon>Bacteria</taxon>
        <taxon>Pseudomonadati</taxon>
        <taxon>Pseudomonadota</taxon>
        <taxon>Betaproteobacteria</taxon>
        <taxon>Burkholderiales</taxon>
        <taxon>Burkholderiaceae</taxon>
        <taxon>Cupriavidus</taxon>
    </lineage>
</organism>
<sequence>MQYQMQESTVWCHAWVGKLVDTFSLEPLADGRTRVRRTTEFEAAKGFLRIARLIGLWAALRQAHAYAAKNWRRLAQDAVMKAGRGAA</sequence>